<evidence type="ECO:0000256" key="5">
    <source>
        <dbReference type="ARBA" id="ARBA00022917"/>
    </source>
</evidence>
<reference evidence="9" key="1">
    <citation type="submission" date="2019-03" db="EMBL/GenBank/DDBJ databases">
        <title>Lake Tanganyika Metagenome-Assembled Genomes (MAGs).</title>
        <authorList>
            <person name="Tran P."/>
        </authorList>
    </citation>
    <scope>NUCLEOTIDE SEQUENCE</scope>
    <source>
        <strain evidence="9">K_DeepCast_65m_m2_066</strain>
    </source>
</reference>
<comment type="similarity">
    <text evidence="1 7">Belongs to the class-II aminoacyl-tRNA synthetase family. Type 1 subfamily.</text>
</comment>
<feature type="binding site" evidence="7">
    <location>
        <position position="502"/>
    </location>
    <ligand>
        <name>L-aspartate</name>
        <dbReference type="ChEBI" id="CHEBI:29991"/>
    </ligand>
</feature>
<dbReference type="GO" id="GO:0005524">
    <property type="term" value="F:ATP binding"/>
    <property type="evidence" value="ECO:0007669"/>
    <property type="project" value="UniProtKB-UniRule"/>
</dbReference>
<evidence type="ECO:0000256" key="6">
    <source>
        <dbReference type="ARBA" id="ARBA00023146"/>
    </source>
</evidence>
<dbReference type="InterPro" id="IPR047089">
    <property type="entry name" value="Asp-tRNA-ligase_1_N"/>
</dbReference>
<dbReference type="Proteomes" id="UP000712673">
    <property type="component" value="Unassembled WGS sequence"/>
</dbReference>
<feature type="binding site" evidence="7">
    <location>
        <position position="461"/>
    </location>
    <ligand>
        <name>L-aspartate</name>
        <dbReference type="ChEBI" id="CHEBI:29991"/>
    </ligand>
</feature>
<dbReference type="SUPFAM" id="SSF55261">
    <property type="entry name" value="GAD domain-like"/>
    <property type="match status" value="1"/>
</dbReference>
<dbReference type="PRINTS" id="PR01042">
    <property type="entry name" value="TRNASYNTHASP"/>
</dbReference>
<evidence type="ECO:0000259" key="8">
    <source>
        <dbReference type="PROSITE" id="PS50862"/>
    </source>
</evidence>
<dbReference type="InterPro" id="IPR029351">
    <property type="entry name" value="GAD_dom"/>
</dbReference>
<feature type="binding site" evidence="7">
    <location>
        <position position="495"/>
    </location>
    <ligand>
        <name>ATP</name>
        <dbReference type="ChEBI" id="CHEBI:30616"/>
    </ligand>
</feature>
<feature type="site" description="Important for tRNA non-discrimination" evidence="7">
    <location>
        <position position="44"/>
    </location>
</feature>
<feature type="region of interest" description="Aspartate" evidence="7">
    <location>
        <begin position="212"/>
        <end position="215"/>
    </location>
</feature>
<proteinExistence type="inferred from homology"/>
<dbReference type="SUPFAM" id="SSF50249">
    <property type="entry name" value="Nucleic acid-binding proteins"/>
    <property type="match status" value="1"/>
</dbReference>
<comment type="catalytic activity">
    <reaction evidence="7">
        <text>tRNA(Asx) + L-aspartate + ATP = L-aspartyl-tRNA(Asx) + AMP + diphosphate</text>
        <dbReference type="Rhea" id="RHEA:18349"/>
        <dbReference type="Rhea" id="RHEA-COMP:9710"/>
        <dbReference type="Rhea" id="RHEA-COMP:9711"/>
        <dbReference type="ChEBI" id="CHEBI:29991"/>
        <dbReference type="ChEBI" id="CHEBI:30616"/>
        <dbReference type="ChEBI" id="CHEBI:33019"/>
        <dbReference type="ChEBI" id="CHEBI:78442"/>
        <dbReference type="ChEBI" id="CHEBI:78516"/>
        <dbReference type="ChEBI" id="CHEBI:456215"/>
        <dbReference type="EC" id="6.1.1.23"/>
    </reaction>
</comment>
<dbReference type="InterPro" id="IPR004115">
    <property type="entry name" value="GAD-like_sf"/>
</dbReference>
<dbReference type="InterPro" id="IPR012340">
    <property type="entry name" value="NA-bd_OB-fold"/>
</dbReference>
<comment type="caution">
    <text evidence="9">The sequence shown here is derived from an EMBL/GenBank/DDBJ whole genome shotgun (WGS) entry which is preliminary data.</text>
</comment>
<comment type="subunit">
    <text evidence="7">Homodimer.</text>
</comment>
<evidence type="ECO:0000313" key="10">
    <source>
        <dbReference type="Proteomes" id="UP000712673"/>
    </source>
</evidence>
<dbReference type="HAMAP" id="MF_00044">
    <property type="entry name" value="Asp_tRNA_synth_type1"/>
    <property type="match status" value="1"/>
</dbReference>
<dbReference type="GO" id="GO:0050560">
    <property type="term" value="F:aspartate-tRNA(Asn) ligase activity"/>
    <property type="evidence" value="ECO:0007669"/>
    <property type="project" value="UniProtKB-EC"/>
</dbReference>
<evidence type="ECO:0000256" key="2">
    <source>
        <dbReference type="ARBA" id="ARBA00022598"/>
    </source>
</evidence>
<dbReference type="GO" id="GO:0004815">
    <property type="term" value="F:aspartate-tRNA ligase activity"/>
    <property type="evidence" value="ECO:0007669"/>
    <property type="project" value="UniProtKB-UniRule"/>
</dbReference>
<dbReference type="InterPro" id="IPR002312">
    <property type="entry name" value="Asp/Asn-tRNA-synth_IIb"/>
</dbReference>
<dbReference type="EC" id="6.1.1.23" evidence="7"/>
<comment type="function">
    <text evidence="7">Aspartyl-tRNA synthetase with relaxed tRNA specificity since it is able to aspartylate not only its cognate tRNA(Asp) but also tRNA(Asn). Reaction proceeds in two steps: L-aspartate is first activated by ATP to form Asp-AMP and then transferred to the acceptor end of tRNA(Asp/Asn).</text>
</comment>
<dbReference type="Gene3D" id="3.30.1360.30">
    <property type="entry name" value="GAD-like domain"/>
    <property type="match status" value="1"/>
</dbReference>
<evidence type="ECO:0000256" key="4">
    <source>
        <dbReference type="ARBA" id="ARBA00022840"/>
    </source>
</evidence>
<sequence>MEEAVKQLDPLGSLRRTHYCGTLRASHVGQEAVLCGWVHRRRDHGGVVFVDLRDRTGLAQVVFKPDTAPEAHEKAGELRAEYVIAVRGRLEPRSADAINPKLPTGEVELVVTELRILNTAITPPFPLEDDAQVDEALRLRHRVHDLRRPIMQQRLEMRHRLLQSVRAACTELGLYEIETPMLGRATPEGARDFLVPSRMYHGSFYALPQSPQIMKQLLMVAGFDGYFQIARCFRDEDQRADRQLEFTQIDLEMSFVGVEQVLQVLEELTVRAFREVRGIELARPFPRASYAEMMARYGSDKPDTRITLELVELTDLLAQSSLQVFTQAIAAGGVVRALPIPKAEAVSRSELDRLVEQSRQWGAKGMAWVRVTPDGTWQSPIARYLSDAEQQQIAARAGLQPGHLLLFIADRPALASDILGRLRVQLGERLGRREERPWAPLFVVDFPLFEATDNGQLTYMHMPFVAPLEDDLALLETDPQRVRATHYDLVMNGVELGSGSLRNHRADVQLKILEVLGYSAEQARERFGFMLEALDTGAPPHGGFAFGFDRLCLMLAGGDSLRDVIAFPKTQRAQDLFMGSPGQVEPEQLRDLGLRVR</sequence>
<accession>A0A938B3R4</accession>
<keyword evidence="6 7" id="KW-0030">Aminoacyl-tRNA synthetase</keyword>
<dbReference type="SUPFAM" id="SSF55681">
    <property type="entry name" value="Class II aaRS and biotin synthetases"/>
    <property type="match status" value="1"/>
</dbReference>
<dbReference type="GO" id="GO:0006422">
    <property type="term" value="P:aspartyl-tRNA aminoacylation"/>
    <property type="evidence" value="ECO:0007669"/>
    <property type="project" value="UniProtKB-UniRule"/>
</dbReference>
<dbReference type="Gene3D" id="2.40.50.140">
    <property type="entry name" value="Nucleic acid-binding proteins"/>
    <property type="match status" value="1"/>
</dbReference>
<evidence type="ECO:0000256" key="7">
    <source>
        <dbReference type="HAMAP-Rule" id="MF_00044"/>
    </source>
</evidence>
<feature type="binding site" evidence="7">
    <location>
        <position position="234"/>
    </location>
    <ligand>
        <name>L-aspartate</name>
        <dbReference type="ChEBI" id="CHEBI:29991"/>
    </ligand>
</feature>
<dbReference type="GO" id="GO:0003676">
    <property type="term" value="F:nucleic acid binding"/>
    <property type="evidence" value="ECO:0007669"/>
    <property type="project" value="InterPro"/>
</dbReference>
<dbReference type="PANTHER" id="PTHR22594:SF5">
    <property type="entry name" value="ASPARTATE--TRNA LIGASE, MITOCHONDRIAL"/>
    <property type="match status" value="1"/>
</dbReference>
<dbReference type="NCBIfam" id="NF001750">
    <property type="entry name" value="PRK00476.1"/>
    <property type="match status" value="1"/>
</dbReference>
<keyword evidence="7" id="KW-0963">Cytoplasm</keyword>
<comment type="subcellular location">
    <subcellularLocation>
        <location evidence="7">Cytoplasm</location>
    </subcellularLocation>
</comment>
<name>A0A938B3R4_UNCTE</name>
<keyword evidence="4 7" id="KW-0067">ATP-binding</keyword>
<evidence type="ECO:0000313" key="9">
    <source>
        <dbReference type="EMBL" id="MBM3223980.1"/>
    </source>
</evidence>
<dbReference type="InterPro" id="IPR006195">
    <property type="entry name" value="aa-tRNA-synth_II"/>
</dbReference>
<dbReference type="Pfam" id="PF00152">
    <property type="entry name" value="tRNA-synt_2"/>
    <property type="match status" value="1"/>
</dbReference>
<feature type="domain" description="Aminoacyl-transfer RNA synthetases class-II family profile" evidence="8">
    <location>
        <begin position="155"/>
        <end position="568"/>
    </location>
</feature>
<dbReference type="InterPro" id="IPR004524">
    <property type="entry name" value="Asp-tRNA-ligase_1"/>
</dbReference>
<feature type="binding site" evidence="7">
    <location>
        <begin position="234"/>
        <end position="236"/>
    </location>
    <ligand>
        <name>ATP</name>
        <dbReference type="ChEBI" id="CHEBI:30616"/>
    </ligand>
</feature>
<evidence type="ECO:0000256" key="1">
    <source>
        <dbReference type="ARBA" id="ARBA00006303"/>
    </source>
</evidence>
<keyword evidence="3 7" id="KW-0547">Nucleotide-binding</keyword>
<dbReference type="PROSITE" id="PS50862">
    <property type="entry name" value="AA_TRNA_LIGASE_II"/>
    <property type="match status" value="1"/>
</dbReference>
<dbReference type="Pfam" id="PF01336">
    <property type="entry name" value="tRNA_anti-codon"/>
    <property type="match status" value="1"/>
</dbReference>
<evidence type="ECO:0000256" key="3">
    <source>
        <dbReference type="ARBA" id="ARBA00022741"/>
    </source>
</evidence>
<dbReference type="AlphaFoldDB" id="A0A938B3R4"/>
<dbReference type="NCBIfam" id="TIGR00459">
    <property type="entry name" value="aspS_bact"/>
    <property type="match status" value="1"/>
</dbReference>
<dbReference type="Pfam" id="PF02938">
    <property type="entry name" value="GAD"/>
    <property type="match status" value="1"/>
</dbReference>
<dbReference type="InterPro" id="IPR004365">
    <property type="entry name" value="NA-bd_OB_tRNA"/>
</dbReference>
<feature type="binding site" evidence="7">
    <location>
        <position position="188"/>
    </location>
    <ligand>
        <name>L-aspartate</name>
        <dbReference type="ChEBI" id="CHEBI:29991"/>
    </ligand>
</feature>
<dbReference type="InterPro" id="IPR045864">
    <property type="entry name" value="aa-tRNA-synth_II/BPL/LPL"/>
</dbReference>
<organism evidence="9 10">
    <name type="scientific">Tectimicrobiota bacterium</name>
    <dbReference type="NCBI Taxonomy" id="2528274"/>
    <lineage>
        <taxon>Bacteria</taxon>
        <taxon>Pseudomonadati</taxon>
        <taxon>Nitrospinota/Tectimicrobiota group</taxon>
        <taxon>Candidatus Tectimicrobiota</taxon>
    </lineage>
</organism>
<dbReference type="InterPro" id="IPR047090">
    <property type="entry name" value="AspRS_core"/>
</dbReference>
<dbReference type="Gene3D" id="3.30.930.10">
    <property type="entry name" value="Bira Bifunctional Protein, Domain 2"/>
    <property type="match status" value="1"/>
</dbReference>
<dbReference type="PANTHER" id="PTHR22594">
    <property type="entry name" value="ASPARTYL/LYSYL-TRNA SYNTHETASE"/>
    <property type="match status" value="1"/>
</dbReference>
<dbReference type="CDD" id="cd04317">
    <property type="entry name" value="EcAspRS_like_N"/>
    <property type="match status" value="1"/>
</dbReference>
<gene>
    <name evidence="7 9" type="primary">aspS</name>
    <name evidence="9" type="ORF">FJZ47_09285</name>
</gene>
<comment type="caution">
    <text evidence="7">Lacks conserved residue(s) required for the propagation of feature annotation.</text>
</comment>
<feature type="binding site" evidence="7">
    <location>
        <begin position="547"/>
        <end position="550"/>
    </location>
    <ligand>
        <name>ATP</name>
        <dbReference type="ChEBI" id="CHEBI:30616"/>
    </ligand>
</feature>
<dbReference type="EMBL" id="VGLS01000235">
    <property type="protein sequence ID" value="MBM3223980.1"/>
    <property type="molecule type" value="Genomic_DNA"/>
</dbReference>
<dbReference type="CDD" id="cd00777">
    <property type="entry name" value="AspRS_core"/>
    <property type="match status" value="1"/>
</dbReference>
<keyword evidence="2 7" id="KW-0436">Ligase</keyword>
<feature type="binding site" evidence="7">
    <location>
        <position position="243"/>
    </location>
    <ligand>
        <name>ATP</name>
        <dbReference type="ChEBI" id="CHEBI:30616"/>
    </ligand>
</feature>
<keyword evidence="5 7" id="KW-0648">Protein biosynthesis</keyword>
<protein>
    <recommendedName>
        <fullName evidence="7">Aspartate--tRNA(Asp/Asn) ligase</fullName>
        <ecNumber evidence="7">6.1.1.23</ecNumber>
    </recommendedName>
    <alternativeName>
        <fullName evidence="7">Aspartyl-tRNA synthetase</fullName>
        <shortName evidence="7">AspRS</shortName>
    </alternativeName>
    <alternativeName>
        <fullName evidence="7">Non-discriminating aspartyl-tRNA synthetase</fullName>
        <shortName evidence="7">ND-AspRS</shortName>
    </alternativeName>
</protein>
<dbReference type="InterPro" id="IPR004364">
    <property type="entry name" value="Aa-tRNA-synt_II"/>
</dbReference>
<dbReference type="GO" id="GO:0005737">
    <property type="term" value="C:cytoplasm"/>
    <property type="evidence" value="ECO:0007669"/>
    <property type="project" value="UniProtKB-SubCell"/>
</dbReference>